<keyword evidence="3" id="KW-1185">Reference proteome</keyword>
<accession>A0ABW0C2S6</accession>
<feature type="transmembrane region" description="Helical" evidence="1">
    <location>
        <begin position="51"/>
        <end position="68"/>
    </location>
</feature>
<evidence type="ECO:0000256" key="1">
    <source>
        <dbReference type="SAM" id="Phobius"/>
    </source>
</evidence>
<protein>
    <submittedName>
        <fullName evidence="2">DUF4345 domain-containing protein</fullName>
    </submittedName>
</protein>
<feature type="transmembrane region" description="Helical" evidence="1">
    <location>
        <begin position="103"/>
        <end position="123"/>
    </location>
</feature>
<feature type="transmembrane region" description="Helical" evidence="1">
    <location>
        <begin position="12"/>
        <end position="31"/>
    </location>
</feature>
<feature type="transmembrane region" description="Helical" evidence="1">
    <location>
        <begin position="75"/>
        <end position="97"/>
    </location>
</feature>
<gene>
    <name evidence="2" type="ORF">ACFPH8_02835</name>
</gene>
<evidence type="ECO:0000313" key="3">
    <source>
        <dbReference type="Proteomes" id="UP001596162"/>
    </source>
</evidence>
<name>A0ABW0C2S6_9FLAO</name>
<organism evidence="2 3">
    <name type="scientific">Bizionia hallyeonensis</name>
    <dbReference type="NCBI Taxonomy" id="1123757"/>
    <lineage>
        <taxon>Bacteria</taxon>
        <taxon>Pseudomonadati</taxon>
        <taxon>Bacteroidota</taxon>
        <taxon>Flavobacteriia</taxon>
        <taxon>Flavobacteriales</taxon>
        <taxon>Flavobacteriaceae</taxon>
        <taxon>Bizionia</taxon>
    </lineage>
</organism>
<dbReference type="Pfam" id="PF14248">
    <property type="entry name" value="DUF4345"/>
    <property type="match status" value="1"/>
</dbReference>
<dbReference type="Proteomes" id="UP001596162">
    <property type="component" value="Unassembled WGS sequence"/>
</dbReference>
<comment type="caution">
    <text evidence="2">The sequence shown here is derived from an EMBL/GenBank/DDBJ whole genome shotgun (WGS) entry which is preliminary data.</text>
</comment>
<keyword evidence="1" id="KW-1133">Transmembrane helix</keyword>
<sequence>MQFNKQEFIAKIHLLISVSIVVPVSIFYGFQPESQFDIHLNTVDEHNFFKAIMGLYLGFSALWILGVFKSEYLKIALVSNCIFMLGLGFGRLMSYFLDGMPTFGYQFGTIAELFLGCYGLWVLRNHNCNNYIDNYKKA</sequence>
<dbReference type="EMBL" id="JBHSLA010000001">
    <property type="protein sequence ID" value="MFC5194256.1"/>
    <property type="molecule type" value="Genomic_DNA"/>
</dbReference>
<dbReference type="InterPro" id="IPR025597">
    <property type="entry name" value="DUF4345"/>
</dbReference>
<keyword evidence="1" id="KW-0472">Membrane</keyword>
<keyword evidence="1" id="KW-0812">Transmembrane</keyword>
<reference evidence="3" key="1">
    <citation type="journal article" date="2019" name="Int. J. Syst. Evol. Microbiol.">
        <title>The Global Catalogue of Microorganisms (GCM) 10K type strain sequencing project: providing services to taxonomists for standard genome sequencing and annotation.</title>
        <authorList>
            <consortium name="The Broad Institute Genomics Platform"/>
            <consortium name="The Broad Institute Genome Sequencing Center for Infectious Disease"/>
            <person name="Wu L."/>
            <person name="Ma J."/>
        </authorList>
    </citation>
    <scope>NUCLEOTIDE SEQUENCE [LARGE SCALE GENOMIC DNA]</scope>
    <source>
        <strain evidence="3">JCM 17978</strain>
    </source>
</reference>
<proteinExistence type="predicted"/>
<evidence type="ECO:0000313" key="2">
    <source>
        <dbReference type="EMBL" id="MFC5194256.1"/>
    </source>
</evidence>
<dbReference type="RefSeq" id="WP_376858377.1">
    <property type="nucleotide sequence ID" value="NZ_JBHSLA010000001.1"/>
</dbReference>